<proteinExistence type="predicted"/>
<keyword evidence="1" id="KW-1133">Transmembrane helix</keyword>
<accession>W0RCC0</accession>
<feature type="transmembrane region" description="Helical" evidence="1">
    <location>
        <begin position="90"/>
        <end position="111"/>
    </location>
</feature>
<sequence length="120" mass="11533">MNTRALAIASTVGTVLQVAMVVAGHSSPAVKALFAVGGMGLSLVAGVLYARLAPGATRGDAAVGGLLAGAICAFLGILVSHLLGDVPTSLLALGTVSSAVTGAIGGLLGMLGRPKLATAR</sequence>
<evidence type="ECO:0008006" key="4">
    <source>
        <dbReference type="Google" id="ProtNLM"/>
    </source>
</evidence>
<keyword evidence="1" id="KW-0472">Membrane</keyword>
<feature type="transmembrane region" description="Helical" evidence="1">
    <location>
        <begin position="33"/>
        <end position="50"/>
    </location>
</feature>
<dbReference type="AlphaFoldDB" id="W0RCC0"/>
<keyword evidence="3" id="KW-1185">Reference proteome</keyword>
<keyword evidence="1" id="KW-0812">Transmembrane</keyword>
<evidence type="ECO:0000256" key="1">
    <source>
        <dbReference type="SAM" id="Phobius"/>
    </source>
</evidence>
<protein>
    <recommendedName>
        <fullName evidence="4">TIGR04086 family membrane protein</fullName>
    </recommendedName>
</protein>
<dbReference type="Proteomes" id="UP000019151">
    <property type="component" value="Chromosome"/>
</dbReference>
<dbReference type="InParanoid" id="W0RCC0"/>
<dbReference type="STRING" id="861299.J421_1187"/>
<evidence type="ECO:0000313" key="3">
    <source>
        <dbReference type="Proteomes" id="UP000019151"/>
    </source>
</evidence>
<feature type="transmembrane region" description="Helical" evidence="1">
    <location>
        <begin position="62"/>
        <end position="84"/>
    </location>
</feature>
<dbReference type="EMBL" id="CP007128">
    <property type="protein sequence ID" value="AHG88724.1"/>
    <property type="molecule type" value="Genomic_DNA"/>
</dbReference>
<reference evidence="2 3" key="1">
    <citation type="journal article" date="2014" name="Genome Announc.">
        <title>Genome Sequence and Methylome of Soil Bacterium Gemmatirosa kalamazoonensis KBS708T, a Member of the Rarely Cultivated Gemmatimonadetes Phylum.</title>
        <authorList>
            <person name="Debruyn J.M."/>
            <person name="Radosevich M."/>
            <person name="Wommack K.E."/>
            <person name="Polson S.W."/>
            <person name="Hauser L.J."/>
            <person name="Fawaz M.N."/>
            <person name="Korlach J."/>
            <person name="Tsai Y.C."/>
        </authorList>
    </citation>
    <scope>NUCLEOTIDE SEQUENCE [LARGE SCALE GENOMIC DNA]</scope>
    <source>
        <strain evidence="2 3">KBS708</strain>
    </source>
</reference>
<name>W0RCC0_9BACT</name>
<dbReference type="eggNOG" id="ENOG502ZRCZ">
    <property type="taxonomic scope" value="Bacteria"/>
</dbReference>
<evidence type="ECO:0000313" key="2">
    <source>
        <dbReference type="EMBL" id="AHG88724.1"/>
    </source>
</evidence>
<dbReference type="KEGG" id="gba:J421_1187"/>
<dbReference type="OrthoDB" id="7596286at2"/>
<dbReference type="HOGENOM" id="CLU_2046300_0_0_0"/>
<gene>
    <name evidence="2" type="ORF">J421_1187</name>
</gene>
<dbReference type="RefSeq" id="WP_025410249.1">
    <property type="nucleotide sequence ID" value="NZ_CP007128.1"/>
</dbReference>
<organism evidence="2 3">
    <name type="scientific">Gemmatirosa kalamazoonensis</name>
    <dbReference type="NCBI Taxonomy" id="861299"/>
    <lineage>
        <taxon>Bacteria</taxon>
        <taxon>Pseudomonadati</taxon>
        <taxon>Gemmatimonadota</taxon>
        <taxon>Gemmatimonadia</taxon>
        <taxon>Gemmatimonadales</taxon>
        <taxon>Gemmatimonadaceae</taxon>
        <taxon>Gemmatirosa</taxon>
    </lineage>
</organism>